<feature type="domain" description="GGDEF" evidence="1">
    <location>
        <begin position="167"/>
        <end position="301"/>
    </location>
</feature>
<dbReference type="RefSeq" id="WP_106632573.1">
    <property type="nucleotide sequence ID" value="NZ_PXXO01000011.1"/>
</dbReference>
<accession>A0A2P7MTJ8</accession>
<organism evidence="2 3">
    <name type="scientific">Cyanobium usitatum str. Tous</name>
    <dbReference type="NCBI Taxonomy" id="2116684"/>
    <lineage>
        <taxon>Bacteria</taxon>
        <taxon>Bacillati</taxon>
        <taxon>Cyanobacteriota</taxon>
        <taxon>Cyanophyceae</taxon>
        <taxon>Synechococcales</taxon>
        <taxon>Prochlorococcaceae</taxon>
        <taxon>Cyanobium</taxon>
    </lineage>
</organism>
<dbReference type="Gene3D" id="3.30.450.20">
    <property type="entry name" value="PAS domain"/>
    <property type="match status" value="1"/>
</dbReference>
<protein>
    <recommendedName>
        <fullName evidence="1">GGDEF domain-containing protein</fullName>
    </recommendedName>
</protein>
<dbReference type="PANTHER" id="PTHR45138">
    <property type="entry name" value="REGULATORY COMPONENTS OF SENSORY TRANSDUCTION SYSTEM"/>
    <property type="match status" value="1"/>
</dbReference>
<dbReference type="InterPro" id="IPR035965">
    <property type="entry name" value="PAS-like_dom_sf"/>
</dbReference>
<dbReference type="Gene3D" id="3.30.70.270">
    <property type="match status" value="1"/>
</dbReference>
<dbReference type="OrthoDB" id="453368at2"/>
<dbReference type="Proteomes" id="UP000243002">
    <property type="component" value="Unassembled WGS sequence"/>
</dbReference>
<dbReference type="PANTHER" id="PTHR45138:SF9">
    <property type="entry name" value="DIGUANYLATE CYCLASE DGCM-RELATED"/>
    <property type="match status" value="1"/>
</dbReference>
<dbReference type="InterPro" id="IPR000160">
    <property type="entry name" value="GGDEF_dom"/>
</dbReference>
<evidence type="ECO:0000313" key="3">
    <source>
        <dbReference type="Proteomes" id="UP000243002"/>
    </source>
</evidence>
<dbReference type="Pfam" id="PF00990">
    <property type="entry name" value="GGDEF"/>
    <property type="match status" value="1"/>
</dbReference>
<gene>
    <name evidence="2" type="ORF">C7K55_09940</name>
</gene>
<sequence length="303" mass="33492">MPFTASPPEGLLGSFFTERVDPDQLLYDLQIFQRLLAGDSVNNHITKHLRVDGQPVILAYTARSRRNQNGEVIGTYGTAIDVTGMVAQLSGQAQRDALSEEAVSTNLNSANAHPWERRQLERQLELLKQANSRLHASANIDELTGCLRRNAFIEQFEKLRLKTQATEPISLIMIDIDNFKLINDNYGHARGDEALKRVGAALSAQLGDQAFAARFGGDEFVIAIPSQLPDETISWLSAIQDGLRSQAKRASDFPEGILMSAGILYCASGVKVIFEDVIQELDKLLYEAKAKGRNCFVSKEISE</sequence>
<dbReference type="InterPro" id="IPR050469">
    <property type="entry name" value="Diguanylate_Cyclase"/>
</dbReference>
<dbReference type="CDD" id="cd01949">
    <property type="entry name" value="GGDEF"/>
    <property type="match status" value="1"/>
</dbReference>
<name>A0A2P7MTJ8_9CYAN</name>
<keyword evidence="3" id="KW-1185">Reference proteome</keyword>
<dbReference type="PROSITE" id="PS50887">
    <property type="entry name" value="GGDEF"/>
    <property type="match status" value="1"/>
</dbReference>
<proteinExistence type="predicted"/>
<evidence type="ECO:0000259" key="1">
    <source>
        <dbReference type="PROSITE" id="PS50887"/>
    </source>
</evidence>
<dbReference type="GO" id="GO:0052621">
    <property type="term" value="F:diguanylate cyclase activity"/>
    <property type="evidence" value="ECO:0007669"/>
    <property type="project" value="TreeGrafter"/>
</dbReference>
<dbReference type="InterPro" id="IPR043128">
    <property type="entry name" value="Rev_trsase/Diguanyl_cyclase"/>
</dbReference>
<dbReference type="InterPro" id="IPR029787">
    <property type="entry name" value="Nucleotide_cyclase"/>
</dbReference>
<dbReference type="EMBL" id="PXXO01000011">
    <property type="protein sequence ID" value="PSJ04539.1"/>
    <property type="molecule type" value="Genomic_DNA"/>
</dbReference>
<dbReference type="NCBIfam" id="TIGR00254">
    <property type="entry name" value="GGDEF"/>
    <property type="match status" value="1"/>
</dbReference>
<dbReference type="SMART" id="SM00267">
    <property type="entry name" value="GGDEF"/>
    <property type="match status" value="1"/>
</dbReference>
<dbReference type="AlphaFoldDB" id="A0A2P7MTJ8"/>
<reference evidence="2 3" key="1">
    <citation type="journal article" date="2018" name="Environ. Microbiol.">
        <title>Ecological and genomic features of two widespread freshwater picocyanobacteria.</title>
        <authorList>
            <person name="Cabello-Yeves P.J."/>
            <person name="Picazo A."/>
            <person name="Camacho A."/>
            <person name="Callieri C."/>
            <person name="Rosselli R."/>
            <person name="Roda-Garcia J.J."/>
            <person name="Coutinho F.H."/>
            <person name="Rodriguez-Valera F."/>
        </authorList>
    </citation>
    <scope>NUCLEOTIDE SEQUENCE [LARGE SCALE GENOMIC DNA]</scope>
    <source>
        <strain evidence="2 3">Tous</strain>
    </source>
</reference>
<evidence type="ECO:0000313" key="2">
    <source>
        <dbReference type="EMBL" id="PSJ04539.1"/>
    </source>
</evidence>
<dbReference type="SUPFAM" id="SSF55785">
    <property type="entry name" value="PYP-like sensor domain (PAS domain)"/>
    <property type="match status" value="1"/>
</dbReference>
<dbReference type="SUPFAM" id="SSF55073">
    <property type="entry name" value="Nucleotide cyclase"/>
    <property type="match status" value="1"/>
</dbReference>
<comment type="caution">
    <text evidence="2">The sequence shown here is derived from an EMBL/GenBank/DDBJ whole genome shotgun (WGS) entry which is preliminary data.</text>
</comment>